<proteinExistence type="predicted"/>
<keyword evidence="4 5" id="KW-0472">Membrane</keyword>
<feature type="transmembrane region" description="Helical" evidence="5">
    <location>
        <begin position="12"/>
        <end position="32"/>
    </location>
</feature>
<feature type="domain" description="O-antigen ligase-related" evidence="6">
    <location>
        <begin position="210"/>
        <end position="344"/>
    </location>
</feature>
<evidence type="ECO:0000256" key="2">
    <source>
        <dbReference type="ARBA" id="ARBA00022692"/>
    </source>
</evidence>
<feature type="transmembrane region" description="Helical" evidence="5">
    <location>
        <begin position="44"/>
        <end position="63"/>
    </location>
</feature>
<evidence type="ECO:0000256" key="5">
    <source>
        <dbReference type="SAM" id="Phobius"/>
    </source>
</evidence>
<reference evidence="7 8" key="1">
    <citation type="journal article" date="2022" name="Mar. Drugs">
        <title>Bioassay-Guided Fractionation Leads to the Detection of Cholic Acid Generated by the Rare Thalassomonas sp.</title>
        <authorList>
            <person name="Pheiffer F."/>
            <person name="Schneider Y.K."/>
            <person name="Hansen E.H."/>
            <person name="Andersen J.H."/>
            <person name="Isaksson J."/>
            <person name="Busche T."/>
            <person name="R C."/>
            <person name="Kalinowski J."/>
            <person name="Zyl L.V."/>
            <person name="Trindade M."/>
        </authorList>
    </citation>
    <scope>NUCLEOTIDE SEQUENCE [LARGE SCALE GENOMIC DNA]</scope>
    <source>
        <strain evidence="7 8">A5K-61T</strain>
    </source>
</reference>
<feature type="transmembrane region" description="Helical" evidence="5">
    <location>
        <begin position="248"/>
        <end position="267"/>
    </location>
</feature>
<feature type="transmembrane region" description="Helical" evidence="5">
    <location>
        <begin position="79"/>
        <end position="97"/>
    </location>
</feature>
<evidence type="ECO:0000313" key="8">
    <source>
        <dbReference type="Proteomes" id="UP001215231"/>
    </source>
</evidence>
<dbReference type="InterPro" id="IPR051533">
    <property type="entry name" value="WaaL-like"/>
</dbReference>
<keyword evidence="2 5" id="KW-0812">Transmembrane</keyword>
<keyword evidence="7" id="KW-0436">Ligase</keyword>
<dbReference type="PANTHER" id="PTHR37422:SF17">
    <property type="entry name" value="O-ANTIGEN LIGASE"/>
    <property type="match status" value="1"/>
</dbReference>
<feature type="transmembrane region" description="Helical" evidence="5">
    <location>
        <begin position="134"/>
        <end position="153"/>
    </location>
</feature>
<keyword evidence="3 5" id="KW-1133">Transmembrane helix</keyword>
<feature type="transmembrane region" description="Helical" evidence="5">
    <location>
        <begin position="179"/>
        <end position="196"/>
    </location>
</feature>
<accession>A0ABY7VFA5</accession>
<comment type="subcellular location">
    <subcellularLocation>
        <location evidence="1">Membrane</location>
        <topology evidence="1">Multi-pass membrane protein</topology>
    </subcellularLocation>
</comment>
<evidence type="ECO:0000256" key="1">
    <source>
        <dbReference type="ARBA" id="ARBA00004141"/>
    </source>
</evidence>
<dbReference type="EMBL" id="CP059693">
    <property type="protein sequence ID" value="WDE12253.1"/>
    <property type="molecule type" value="Genomic_DNA"/>
</dbReference>
<evidence type="ECO:0000259" key="6">
    <source>
        <dbReference type="Pfam" id="PF04932"/>
    </source>
</evidence>
<dbReference type="PANTHER" id="PTHR37422">
    <property type="entry name" value="TEICHURONIC ACID BIOSYNTHESIS PROTEIN TUAE"/>
    <property type="match status" value="1"/>
</dbReference>
<dbReference type="InterPro" id="IPR007016">
    <property type="entry name" value="O-antigen_ligase-rel_domated"/>
</dbReference>
<dbReference type="Pfam" id="PF04932">
    <property type="entry name" value="Wzy_C"/>
    <property type="match status" value="1"/>
</dbReference>
<organism evidence="7 8">
    <name type="scientific">Thalassomonas haliotis</name>
    <dbReference type="NCBI Taxonomy" id="485448"/>
    <lineage>
        <taxon>Bacteria</taxon>
        <taxon>Pseudomonadati</taxon>
        <taxon>Pseudomonadota</taxon>
        <taxon>Gammaproteobacteria</taxon>
        <taxon>Alteromonadales</taxon>
        <taxon>Colwelliaceae</taxon>
        <taxon>Thalassomonas</taxon>
    </lineage>
</organism>
<feature type="transmembrane region" description="Helical" evidence="5">
    <location>
        <begin position="368"/>
        <end position="386"/>
    </location>
</feature>
<feature type="transmembrane region" description="Helical" evidence="5">
    <location>
        <begin position="392"/>
        <end position="409"/>
    </location>
</feature>
<feature type="transmembrane region" description="Helical" evidence="5">
    <location>
        <begin position="327"/>
        <end position="348"/>
    </location>
</feature>
<feature type="transmembrane region" description="Helical" evidence="5">
    <location>
        <begin position="203"/>
        <end position="219"/>
    </location>
</feature>
<gene>
    <name evidence="7" type="ORF">H3N35_01845</name>
</gene>
<evidence type="ECO:0000313" key="7">
    <source>
        <dbReference type="EMBL" id="WDE12253.1"/>
    </source>
</evidence>
<sequence length="428" mass="48990">MRPLNKKQQLAAAAANQGFTNWPLLIFLFFLPLRNVVAKFFPPLPGGINFVNVFFVLAFFFCLRTKEKIDWSYVPNKKLLYFILYLFLSMLLMMVNLDQPIEGTFNTLKDFVFILLLAYIVQKSITRVEDVEKIIIALILPMPYVFRLVYIQYKSVASWHYSHDLRVNGPMLGLGSNELGAYLVTTTLLLVALVFFFKTQKKWLRYFTYLALVLSGTSLTLTYSRGAYLSVILGLLYFYLIKEKKGKLTLILVLFTFSLPVIMPVSVVERFSTINSEEEERDESAASRFVFWEIAFEKAQQSPIFGYGYRSWRSPEINKTGMDTHNYFVKTIVEGGAIGLLLLLSLIFANFKLARYAYKNATDPTHKAIALAVLLSTLGMMLGNMFGDRFSHYSVVFIYWTLVGALIKLQQLSKGPTPAANGKRNFKR</sequence>
<feature type="transmembrane region" description="Helical" evidence="5">
    <location>
        <begin position="225"/>
        <end position="241"/>
    </location>
</feature>
<feature type="transmembrane region" description="Helical" evidence="5">
    <location>
        <begin position="103"/>
        <end position="122"/>
    </location>
</feature>
<keyword evidence="8" id="KW-1185">Reference proteome</keyword>
<dbReference type="GO" id="GO:0016874">
    <property type="term" value="F:ligase activity"/>
    <property type="evidence" value="ECO:0007669"/>
    <property type="project" value="UniProtKB-KW"/>
</dbReference>
<protein>
    <submittedName>
        <fullName evidence="7">O-antigen ligase family protein</fullName>
    </submittedName>
</protein>
<dbReference type="Proteomes" id="UP001215231">
    <property type="component" value="Chromosome"/>
</dbReference>
<dbReference type="RefSeq" id="WP_274052523.1">
    <property type="nucleotide sequence ID" value="NZ_CP059693.1"/>
</dbReference>
<evidence type="ECO:0000256" key="4">
    <source>
        <dbReference type="ARBA" id="ARBA00023136"/>
    </source>
</evidence>
<name>A0ABY7VFA5_9GAMM</name>
<evidence type="ECO:0000256" key="3">
    <source>
        <dbReference type="ARBA" id="ARBA00022989"/>
    </source>
</evidence>